<name>A0AAI8UU98_BEMTA</name>
<dbReference type="GO" id="GO:0007165">
    <property type="term" value="P:signal transduction"/>
    <property type="evidence" value="ECO:0007669"/>
    <property type="project" value="TreeGrafter"/>
</dbReference>
<comment type="similarity">
    <text evidence="1">Belongs to the LIMR family.</text>
</comment>
<protein>
    <recommendedName>
        <fullName evidence="5">Protein LMBR1L</fullName>
    </recommendedName>
</protein>
<dbReference type="AlphaFoldDB" id="A0AAI8UU98"/>
<feature type="transmembrane region" description="Helical" evidence="2">
    <location>
        <begin position="105"/>
        <end position="132"/>
    </location>
</feature>
<dbReference type="GO" id="GO:0005886">
    <property type="term" value="C:plasma membrane"/>
    <property type="evidence" value="ECO:0007669"/>
    <property type="project" value="TreeGrafter"/>
</dbReference>
<evidence type="ECO:0000313" key="4">
    <source>
        <dbReference type="Proteomes" id="UP001152759"/>
    </source>
</evidence>
<dbReference type="PANTHER" id="PTHR12625">
    <property type="entry name" value="LIPOCALIN-1 INTERACTING MEMBRANE RECEPTOR LIMR"/>
    <property type="match status" value="1"/>
</dbReference>
<feature type="transmembrane region" description="Helical" evidence="2">
    <location>
        <begin position="449"/>
        <end position="472"/>
    </location>
</feature>
<feature type="transmembrane region" description="Helical" evidence="2">
    <location>
        <begin position="194"/>
        <end position="219"/>
    </location>
</feature>
<dbReference type="InterPro" id="IPR008075">
    <property type="entry name" value="LIMR"/>
</dbReference>
<proteinExistence type="inferred from homology"/>
<evidence type="ECO:0008006" key="5">
    <source>
        <dbReference type="Google" id="ProtNLM"/>
    </source>
</evidence>
<reference evidence="3" key="1">
    <citation type="submission" date="2021-12" db="EMBL/GenBank/DDBJ databases">
        <authorList>
            <person name="King R."/>
        </authorList>
    </citation>
    <scope>NUCLEOTIDE SEQUENCE</scope>
</reference>
<dbReference type="Pfam" id="PF04791">
    <property type="entry name" value="LMBR1"/>
    <property type="match status" value="2"/>
</dbReference>
<organism evidence="3 4">
    <name type="scientific">Bemisia tabaci</name>
    <name type="common">Sweetpotato whitefly</name>
    <name type="synonym">Aleurodes tabaci</name>
    <dbReference type="NCBI Taxonomy" id="7038"/>
    <lineage>
        <taxon>Eukaryota</taxon>
        <taxon>Metazoa</taxon>
        <taxon>Ecdysozoa</taxon>
        <taxon>Arthropoda</taxon>
        <taxon>Hexapoda</taxon>
        <taxon>Insecta</taxon>
        <taxon>Pterygota</taxon>
        <taxon>Neoptera</taxon>
        <taxon>Paraneoptera</taxon>
        <taxon>Hemiptera</taxon>
        <taxon>Sternorrhyncha</taxon>
        <taxon>Aleyrodoidea</taxon>
        <taxon>Aleyrodidae</taxon>
        <taxon>Aleyrodinae</taxon>
        <taxon>Bemisia</taxon>
    </lineage>
</organism>
<dbReference type="PRINTS" id="PR01692">
    <property type="entry name" value="LIPOCALINIMR"/>
</dbReference>
<feature type="transmembrane region" description="Helical" evidence="2">
    <location>
        <begin position="377"/>
        <end position="397"/>
    </location>
</feature>
<feature type="transmembrane region" description="Helical" evidence="2">
    <location>
        <begin position="409"/>
        <end position="429"/>
    </location>
</feature>
<keyword evidence="2" id="KW-1133">Transmembrane helix</keyword>
<comment type="caution">
    <text evidence="3">The sequence shown here is derived from an EMBL/GenBank/DDBJ whole genome shotgun (WGS) entry which is preliminary data.</text>
</comment>
<feature type="transmembrane region" description="Helical" evidence="2">
    <location>
        <begin position="317"/>
        <end position="338"/>
    </location>
</feature>
<keyword evidence="2" id="KW-0472">Membrane</keyword>
<feature type="transmembrane region" description="Helical" evidence="2">
    <location>
        <begin position="61"/>
        <end position="85"/>
    </location>
</feature>
<dbReference type="EMBL" id="CAKKNF020000020">
    <property type="protein sequence ID" value="CAH0747021.1"/>
    <property type="molecule type" value="Genomic_DNA"/>
</dbReference>
<keyword evidence="2" id="KW-0812">Transmembrane</keyword>
<evidence type="ECO:0000256" key="1">
    <source>
        <dbReference type="ARBA" id="ARBA00010487"/>
    </source>
</evidence>
<keyword evidence="4" id="KW-1185">Reference proteome</keyword>
<dbReference type="PANTHER" id="PTHR12625:SF0">
    <property type="entry name" value="PROTEIN LILIPOD"/>
    <property type="match status" value="1"/>
</dbReference>
<evidence type="ECO:0000313" key="3">
    <source>
        <dbReference type="EMBL" id="CAH0747021.1"/>
    </source>
</evidence>
<accession>A0AAI8UU98</accession>
<gene>
    <name evidence="3" type="ORF">BEMITA_LOCUS127</name>
</gene>
<dbReference type="InterPro" id="IPR006876">
    <property type="entry name" value="LMBR1-like_membr_prot"/>
</dbReference>
<dbReference type="GO" id="GO:0004888">
    <property type="term" value="F:transmembrane signaling receptor activity"/>
    <property type="evidence" value="ECO:0007669"/>
    <property type="project" value="TreeGrafter"/>
</dbReference>
<feature type="transmembrane region" description="Helical" evidence="2">
    <location>
        <begin position="20"/>
        <end position="40"/>
    </location>
</feature>
<feature type="transmembrane region" description="Helical" evidence="2">
    <location>
        <begin position="153"/>
        <end position="174"/>
    </location>
</feature>
<dbReference type="Proteomes" id="UP001152759">
    <property type="component" value="Unassembled WGS sequence"/>
</dbReference>
<sequence length="518" mass="58379">MESEADLREQIFHNTVREYIIFLLLYLLLYVCSFAVIGRFRRRDRDDYFSCDEDEAVVYKISLALCTFSLSVAICAALLLPFSIASNEVLLLYPNSYYVKWLNHSLIQGLWNVVFLSSNLSLFIFLPFAYLFTESEGFAGQRKGVWSRVYETFTVLLLLGVVVLGFMYVISAWIDGSNSSFQTLLNLWSYYLPFLYSCISFVGVLMLLLSTPLGFVRLFSLVGRVLIKPQFLSDLDEKYEVAKMNEETVQRQLIQATKTGKTYLSVPPMFSATNSDNVLHLQNGALQAGLLEKLEVAQKTRTVLEMKKQTAFWQRNLLYPIAMVSLLALTVMTVLLVIQNTLELLIGIKALPLSTRQFTLGISSLSKLGPIGATVEIILIFFLILTSFVGLYSLPILTKVRPKNKETPLTHIISNCALLVILSSALPLLSRILGITNFDLLGDFGQIEWLGNFKIVFLYNIVFAAAATLCLVNKFTAPVRRETYVRLIDILSLLFNESQINPKTSASSKEKSSQKCLS</sequence>
<evidence type="ECO:0000256" key="2">
    <source>
        <dbReference type="SAM" id="Phobius"/>
    </source>
</evidence>